<dbReference type="Proteomes" id="UP000270299">
    <property type="component" value="Unassembled WGS sequence"/>
</dbReference>
<comment type="caution">
    <text evidence="4">The sequence shown here is derived from an EMBL/GenBank/DDBJ whole genome shotgun (WGS) entry which is preliminary data.</text>
</comment>
<dbReference type="PANTHER" id="PTHR47505">
    <property type="entry name" value="DNA UTILIZATION PROTEIN YHGH"/>
    <property type="match status" value="1"/>
</dbReference>
<proteinExistence type="inferred from homology"/>
<dbReference type="Gene3D" id="3.40.50.2020">
    <property type="match status" value="1"/>
</dbReference>
<dbReference type="InterPro" id="IPR000836">
    <property type="entry name" value="PRTase_dom"/>
</dbReference>
<keyword evidence="5" id="KW-1185">Reference proteome</keyword>
<dbReference type="EMBL" id="RCUV01000001">
    <property type="protein sequence ID" value="RLP73837.1"/>
    <property type="molecule type" value="Genomic_DNA"/>
</dbReference>
<accession>A0A3L7A138</accession>
<feature type="region of interest" description="Disordered" evidence="2">
    <location>
        <begin position="29"/>
        <end position="56"/>
    </location>
</feature>
<sequence length="302" mass="31908">MARCLSSAAPGCDSCARSWMAAISLFSGHRPGRSSDRASFSSPRNWEPPADPSTIPWRQGPLHIPREAGRAHALGAEAGCMDFVRLLTATAADALSVLIPVACAGCGAPDAAVCAACAVSMRAPPLRSELTPGFPVWAGTEYSGAARRVVLALKNEQRTDVSRALARVLLPAIEHAIAASSGIFPQRITLATLPSSRAAYRRRGYRPVDVVLAKTGLGREHPLVWQRQPVDQIGLGIAQRRANLNGSLRARPRLDGRAFLLVDDVVTTGATLLEAHRALTAAGAKIVGAAVIAGTPRRRREG</sequence>
<dbReference type="InterPro" id="IPR029057">
    <property type="entry name" value="PRTase-like"/>
</dbReference>
<gene>
    <name evidence="4" type="ORF">D9V29_00635</name>
</gene>
<feature type="domain" description="Phosphoribosyltransferase" evidence="3">
    <location>
        <begin position="239"/>
        <end position="300"/>
    </location>
</feature>
<dbReference type="CDD" id="cd06223">
    <property type="entry name" value="PRTases_typeI"/>
    <property type="match status" value="1"/>
</dbReference>
<dbReference type="OrthoDB" id="5242900at2"/>
<name>A0A3L7A138_9MICO</name>
<comment type="similarity">
    <text evidence="1">Belongs to the ComF/GntX family.</text>
</comment>
<dbReference type="Pfam" id="PF00156">
    <property type="entry name" value="Pribosyltran"/>
    <property type="match status" value="1"/>
</dbReference>
<reference evidence="4 5" key="1">
    <citation type="submission" date="2018-10" db="EMBL/GenBank/DDBJ databases">
        <authorList>
            <person name="Li J."/>
        </authorList>
    </citation>
    <scope>NUCLEOTIDE SEQUENCE [LARGE SCALE GENOMIC DNA]</scope>
    <source>
        <strain evidence="4 5">CCTCC AB209002</strain>
    </source>
</reference>
<evidence type="ECO:0000313" key="5">
    <source>
        <dbReference type="Proteomes" id="UP000270299"/>
    </source>
</evidence>
<dbReference type="AlphaFoldDB" id="A0A3L7A138"/>
<protein>
    <submittedName>
        <fullName evidence="4">ComF family protein</fullName>
    </submittedName>
</protein>
<dbReference type="SUPFAM" id="SSF53271">
    <property type="entry name" value="PRTase-like"/>
    <property type="match status" value="1"/>
</dbReference>
<evidence type="ECO:0000256" key="2">
    <source>
        <dbReference type="SAM" id="MobiDB-lite"/>
    </source>
</evidence>
<evidence type="ECO:0000313" key="4">
    <source>
        <dbReference type="EMBL" id="RLP73837.1"/>
    </source>
</evidence>
<evidence type="ECO:0000259" key="3">
    <source>
        <dbReference type="Pfam" id="PF00156"/>
    </source>
</evidence>
<dbReference type="InterPro" id="IPR051910">
    <property type="entry name" value="ComF/GntX_DNA_util-trans"/>
</dbReference>
<dbReference type="PANTHER" id="PTHR47505:SF1">
    <property type="entry name" value="DNA UTILIZATION PROTEIN YHGH"/>
    <property type="match status" value="1"/>
</dbReference>
<evidence type="ECO:0000256" key="1">
    <source>
        <dbReference type="ARBA" id="ARBA00008007"/>
    </source>
</evidence>
<organism evidence="4 5">
    <name type="scientific">Mycetocola manganoxydans</name>
    <dbReference type="NCBI Taxonomy" id="699879"/>
    <lineage>
        <taxon>Bacteria</taxon>
        <taxon>Bacillati</taxon>
        <taxon>Actinomycetota</taxon>
        <taxon>Actinomycetes</taxon>
        <taxon>Micrococcales</taxon>
        <taxon>Microbacteriaceae</taxon>
        <taxon>Mycetocola</taxon>
    </lineage>
</organism>